<organism evidence="1 2">
    <name type="scientific">Xylaria multiplex</name>
    <dbReference type="NCBI Taxonomy" id="323545"/>
    <lineage>
        <taxon>Eukaryota</taxon>
        <taxon>Fungi</taxon>
        <taxon>Dikarya</taxon>
        <taxon>Ascomycota</taxon>
        <taxon>Pezizomycotina</taxon>
        <taxon>Sordariomycetes</taxon>
        <taxon>Xylariomycetidae</taxon>
        <taxon>Xylariales</taxon>
        <taxon>Xylariaceae</taxon>
        <taxon>Xylaria</taxon>
    </lineage>
</organism>
<dbReference type="PANTHER" id="PTHR42791">
    <property type="entry name" value="GNAT FAMILY ACETYLTRANSFERASE"/>
    <property type="match status" value="1"/>
</dbReference>
<dbReference type="Gene3D" id="3.40.630.30">
    <property type="match status" value="1"/>
</dbReference>
<dbReference type="InterPro" id="IPR016181">
    <property type="entry name" value="Acyl_CoA_acyltransferase"/>
</dbReference>
<dbReference type="PANTHER" id="PTHR42791:SF2">
    <property type="entry name" value="N-ACETYLTRANSFERASE DOMAIN-CONTAINING PROTEIN"/>
    <property type="match status" value="1"/>
</dbReference>
<gene>
    <name evidence="1" type="ORF">GQX73_g5253</name>
</gene>
<proteinExistence type="predicted"/>
<protein>
    <recommendedName>
        <fullName evidence="3">N-acetyltransferase domain-containing protein</fullName>
    </recommendedName>
</protein>
<dbReference type="AlphaFoldDB" id="A0A7C8MTP2"/>
<comment type="caution">
    <text evidence="1">The sequence shown here is derived from an EMBL/GenBank/DDBJ whole genome shotgun (WGS) entry which is preliminary data.</text>
</comment>
<dbReference type="InterPro" id="IPR052523">
    <property type="entry name" value="Trichothecene_AcTrans"/>
</dbReference>
<evidence type="ECO:0000313" key="1">
    <source>
        <dbReference type="EMBL" id="KAF2968313.1"/>
    </source>
</evidence>
<accession>A0A7C8MTP2</accession>
<keyword evidence="2" id="KW-1185">Reference proteome</keyword>
<evidence type="ECO:0008006" key="3">
    <source>
        <dbReference type="Google" id="ProtNLM"/>
    </source>
</evidence>
<dbReference type="OrthoDB" id="2115692at2759"/>
<sequence length="229" mass="26051">MHLSYPEQPHYPPPGFRVREAELADVGSLTNIWYAAFNPTHKFFDFAIPDDAPTRKWLDELWTMGIVAGPTVTRTFVVEKLSEGNKLVAFARWHVPQADGNQDIPMPPIPASWDPEITDALWGGMERMRARVMGKRPHWMGEFIVIDQDYQKTGLALTLFNWGCHQADRAGLEIYGDASMKGLPVWKHYGCEERETIRIPGRPGSFETYVVVAMVRLPKTKAVRDTVKL</sequence>
<dbReference type="SUPFAM" id="SSF55729">
    <property type="entry name" value="Acyl-CoA N-acyltransferases (Nat)"/>
    <property type="match status" value="1"/>
</dbReference>
<evidence type="ECO:0000313" key="2">
    <source>
        <dbReference type="Proteomes" id="UP000481858"/>
    </source>
</evidence>
<reference evidence="1 2" key="1">
    <citation type="submission" date="2019-12" db="EMBL/GenBank/DDBJ databases">
        <title>Draft genome sequence of the ascomycete Xylaria multiplex DSM 110363.</title>
        <authorList>
            <person name="Buettner E."/>
            <person name="Kellner H."/>
        </authorList>
    </citation>
    <scope>NUCLEOTIDE SEQUENCE [LARGE SCALE GENOMIC DNA]</scope>
    <source>
        <strain evidence="1 2">DSM 110363</strain>
    </source>
</reference>
<dbReference type="Proteomes" id="UP000481858">
    <property type="component" value="Unassembled WGS sequence"/>
</dbReference>
<dbReference type="EMBL" id="WUBL01000053">
    <property type="protein sequence ID" value="KAF2968313.1"/>
    <property type="molecule type" value="Genomic_DNA"/>
</dbReference>
<name>A0A7C8MTP2_9PEZI</name>
<dbReference type="InParanoid" id="A0A7C8MTP2"/>